<dbReference type="InterPro" id="IPR014161">
    <property type="entry name" value="Tol-Pal_TolA"/>
</dbReference>
<dbReference type="SUPFAM" id="SSF74653">
    <property type="entry name" value="TolA/TonB C-terminal domain"/>
    <property type="match status" value="1"/>
</dbReference>
<feature type="region of interest" description="Disordered" evidence="5">
    <location>
        <begin position="128"/>
        <end position="185"/>
    </location>
</feature>
<dbReference type="NCBIfam" id="TIGR02794">
    <property type="entry name" value="tolA_full"/>
    <property type="match status" value="1"/>
</dbReference>
<dbReference type="Proteomes" id="UP000494115">
    <property type="component" value="Unassembled WGS sequence"/>
</dbReference>
<feature type="region of interest" description="Disordered" evidence="5">
    <location>
        <begin position="222"/>
        <end position="264"/>
    </location>
</feature>
<evidence type="ECO:0000256" key="5">
    <source>
        <dbReference type="SAM" id="MobiDB-lite"/>
    </source>
</evidence>
<protein>
    <recommendedName>
        <fullName evidence="9">TonB C-terminal domain-containing protein</fullName>
    </recommendedName>
</protein>
<evidence type="ECO:0000256" key="3">
    <source>
        <dbReference type="ARBA" id="ARBA00022989"/>
    </source>
</evidence>
<keyword evidence="3" id="KW-1133">Transmembrane helix</keyword>
<feature type="signal peptide" evidence="6">
    <location>
        <begin position="1"/>
        <end position="19"/>
    </location>
</feature>
<name>A0A6S7AZS8_9BURK</name>
<evidence type="ECO:0000256" key="1">
    <source>
        <dbReference type="ARBA" id="ARBA00004167"/>
    </source>
</evidence>
<evidence type="ECO:0000313" key="7">
    <source>
        <dbReference type="EMBL" id="CAB3783350.1"/>
    </source>
</evidence>
<keyword evidence="4" id="KW-0472">Membrane</keyword>
<dbReference type="NCBIfam" id="TIGR01352">
    <property type="entry name" value="tonB_Cterm"/>
    <property type="match status" value="1"/>
</dbReference>
<reference evidence="7 8" key="1">
    <citation type="submission" date="2020-04" db="EMBL/GenBank/DDBJ databases">
        <authorList>
            <person name="De Canck E."/>
        </authorList>
    </citation>
    <scope>NUCLEOTIDE SEQUENCE [LARGE SCALE GENOMIC DNA]</scope>
    <source>
        <strain evidence="7 8">LMG 28138</strain>
    </source>
</reference>
<sequence length="264" mass="27915">MKKIILTAVAAISAAVALAGCNQSSGYAGAQGTSQPQAVAPIVATGKLAETDSKNSGWWAAENGANDCIDESSPAQVIKLVSYNRDQYTTQDSTDEHGDIMRTEMQVPAENMQITFYRQKSACMASVQAPQDTASADEAKYGGESATPAQAAQSAPTQPEPPIVRSTPSPNSEQDSASSNYSDKVHQRVRPYIEWDGDSQGLETVIVVNCGPDGTLLSSRVQRSSGNSQWDASALKAVQSADPMPRDTDGKTPRSFTITLRPAG</sequence>
<comment type="subcellular location">
    <subcellularLocation>
        <location evidence="1">Membrane</location>
        <topology evidence="1">Single-pass membrane protein</topology>
    </subcellularLocation>
</comment>
<evidence type="ECO:0000256" key="6">
    <source>
        <dbReference type="SAM" id="SignalP"/>
    </source>
</evidence>
<proteinExistence type="predicted"/>
<gene>
    <name evidence="7" type="ORF">LMG28138_01622</name>
</gene>
<feature type="compositionally biased region" description="Polar residues" evidence="5">
    <location>
        <begin position="222"/>
        <end position="231"/>
    </location>
</feature>
<dbReference type="AlphaFoldDB" id="A0A6S7AZS8"/>
<dbReference type="GO" id="GO:0016020">
    <property type="term" value="C:membrane"/>
    <property type="evidence" value="ECO:0007669"/>
    <property type="project" value="UniProtKB-SubCell"/>
</dbReference>
<dbReference type="GO" id="GO:0043213">
    <property type="term" value="P:bacteriocin transport"/>
    <property type="evidence" value="ECO:0007669"/>
    <property type="project" value="InterPro"/>
</dbReference>
<dbReference type="GO" id="GO:0019534">
    <property type="term" value="F:toxin transmembrane transporter activity"/>
    <property type="evidence" value="ECO:0007669"/>
    <property type="project" value="InterPro"/>
</dbReference>
<feature type="chain" id="PRO_5028872370" description="TonB C-terminal domain-containing protein" evidence="6">
    <location>
        <begin position="20"/>
        <end position="264"/>
    </location>
</feature>
<evidence type="ECO:0008006" key="9">
    <source>
        <dbReference type="Google" id="ProtNLM"/>
    </source>
</evidence>
<dbReference type="PROSITE" id="PS51257">
    <property type="entry name" value="PROKAR_LIPOPROTEIN"/>
    <property type="match status" value="1"/>
</dbReference>
<dbReference type="Gene3D" id="3.30.1150.10">
    <property type="match status" value="1"/>
</dbReference>
<evidence type="ECO:0000256" key="4">
    <source>
        <dbReference type="ARBA" id="ARBA00023136"/>
    </source>
</evidence>
<evidence type="ECO:0000256" key="2">
    <source>
        <dbReference type="ARBA" id="ARBA00022692"/>
    </source>
</evidence>
<keyword evidence="6" id="KW-0732">Signal</keyword>
<dbReference type="InterPro" id="IPR006260">
    <property type="entry name" value="TonB/TolA_C"/>
</dbReference>
<keyword evidence="8" id="KW-1185">Reference proteome</keyword>
<evidence type="ECO:0000313" key="8">
    <source>
        <dbReference type="Proteomes" id="UP000494115"/>
    </source>
</evidence>
<dbReference type="Pfam" id="PF13103">
    <property type="entry name" value="TonB_2"/>
    <property type="match status" value="1"/>
</dbReference>
<accession>A0A6S7AZS8</accession>
<dbReference type="RefSeq" id="WP_175104227.1">
    <property type="nucleotide sequence ID" value="NZ_CADIKM010000005.1"/>
</dbReference>
<organism evidence="7 8">
    <name type="scientific">Pararobbsia alpina</name>
    <dbReference type="NCBI Taxonomy" id="621374"/>
    <lineage>
        <taxon>Bacteria</taxon>
        <taxon>Pseudomonadati</taxon>
        <taxon>Pseudomonadota</taxon>
        <taxon>Betaproteobacteria</taxon>
        <taxon>Burkholderiales</taxon>
        <taxon>Burkholderiaceae</taxon>
        <taxon>Pararobbsia</taxon>
    </lineage>
</organism>
<feature type="compositionally biased region" description="Low complexity" evidence="5">
    <location>
        <begin position="144"/>
        <end position="157"/>
    </location>
</feature>
<dbReference type="EMBL" id="CADIKM010000005">
    <property type="protein sequence ID" value="CAB3783350.1"/>
    <property type="molecule type" value="Genomic_DNA"/>
</dbReference>
<keyword evidence="2" id="KW-0812">Transmembrane</keyword>
<feature type="compositionally biased region" description="Polar residues" evidence="5">
    <location>
        <begin position="166"/>
        <end position="182"/>
    </location>
</feature>